<evidence type="ECO:0000256" key="1">
    <source>
        <dbReference type="ARBA" id="ARBA00022729"/>
    </source>
</evidence>
<dbReference type="FunFam" id="2.10.25.10:FF:000275">
    <property type="entry name" value="usherin"/>
    <property type="match status" value="1"/>
</dbReference>
<keyword evidence="1" id="KW-0732">Signal</keyword>
<dbReference type="Gene3D" id="2.10.25.10">
    <property type="entry name" value="Laminin"/>
    <property type="match status" value="4"/>
</dbReference>
<keyword evidence="2" id="KW-0677">Repeat</keyword>
<dbReference type="SMART" id="SM00281">
    <property type="entry name" value="LamB"/>
    <property type="match status" value="1"/>
</dbReference>
<dbReference type="InterPro" id="IPR000034">
    <property type="entry name" value="Laminin_IV"/>
</dbReference>
<keyword evidence="5 6" id="KW-0424">Laminin EGF-like domain</keyword>
<feature type="domain" description="Laminin IV type A" evidence="8">
    <location>
        <begin position="141"/>
        <end position="354"/>
    </location>
</feature>
<feature type="domain" description="Laminin EGF-like" evidence="7">
    <location>
        <begin position="387"/>
        <end position="438"/>
    </location>
</feature>
<dbReference type="Proteomes" id="UP000887575">
    <property type="component" value="Unassembled WGS sequence"/>
</dbReference>
<evidence type="ECO:0000259" key="8">
    <source>
        <dbReference type="PROSITE" id="PS51115"/>
    </source>
</evidence>
<evidence type="ECO:0000256" key="4">
    <source>
        <dbReference type="ARBA" id="ARBA00023180"/>
    </source>
</evidence>
<dbReference type="Pfam" id="PF24973">
    <property type="entry name" value="EGF_LMN_ATRN"/>
    <property type="match status" value="1"/>
</dbReference>
<dbReference type="PANTHER" id="PTHR10574">
    <property type="entry name" value="NETRIN/LAMININ-RELATED"/>
    <property type="match status" value="1"/>
</dbReference>
<feature type="domain" description="Laminin EGF-like" evidence="7">
    <location>
        <begin position="64"/>
        <end position="116"/>
    </location>
</feature>
<evidence type="ECO:0000256" key="2">
    <source>
        <dbReference type="ARBA" id="ARBA00022737"/>
    </source>
</evidence>
<dbReference type="GO" id="GO:0009888">
    <property type="term" value="P:tissue development"/>
    <property type="evidence" value="ECO:0007669"/>
    <property type="project" value="TreeGrafter"/>
</dbReference>
<organism evidence="9 10">
    <name type="scientific">Mesorhabditis belari</name>
    <dbReference type="NCBI Taxonomy" id="2138241"/>
    <lineage>
        <taxon>Eukaryota</taxon>
        <taxon>Metazoa</taxon>
        <taxon>Ecdysozoa</taxon>
        <taxon>Nematoda</taxon>
        <taxon>Chromadorea</taxon>
        <taxon>Rhabditida</taxon>
        <taxon>Rhabditina</taxon>
        <taxon>Rhabditomorpha</taxon>
        <taxon>Rhabditoidea</taxon>
        <taxon>Rhabditidae</taxon>
        <taxon>Mesorhabditinae</taxon>
        <taxon>Mesorhabditis</taxon>
    </lineage>
</organism>
<evidence type="ECO:0000256" key="3">
    <source>
        <dbReference type="ARBA" id="ARBA00023157"/>
    </source>
</evidence>
<reference evidence="10" key="1">
    <citation type="submission" date="2024-02" db="UniProtKB">
        <authorList>
            <consortium name="WormBaseParasite"/>
        </authorList>
    </citation>
    <scope>IDENTIFICATION</scope>
</reference>
<evidence type="ECO:0000313" key="10">
    <source>
        <dbReference type="WBParaSite" id="MBELARI_LOCUS859"/>
    </source>
</evidence>
<dbReference type="GO" id="GO:0009887">
    <property type="term" value="P:animal organ morphogenesis"/>
    <property type="evidence" value="ECO:0007669"/>
    <property type="project" value="TreeGrafter"/>
</dbReference>
<dbReference type="Pfam" id="PF00053">
    <property type="entry name" value="EGF_laminin"/>
    <property type="match status" value="3"/>
</dbReference>
<feature type="disulfide bond" evidence="6">
    <location>
        <begin position="406"/>
        <end position="415"/>
    </location>
</feature>
<dbReference type="PRINTS" id="PR00011">
    <property type="entry name" value="EGFLAMININ"/>
</dbReference>
<name>A0AAF3JBI0_9BILA</name>
<comment type="caution">
    <text evidence="6">Lacks conserved residue(s) required for the propagation of feature annotation.</text>
</comment>
<dbReference type="CDD" id="cd00055">
    <property type="entry name" value="EGF_Lam"/>
    <property type="match status" value="3"/>
</dbReference>
<dbReference type="InterPro" id="IPR002049">
    <property type="entry name" value="LE_dom"/>
</dbReference>
<dbReference type="AlphaFoldDB" id="A0AAF3JBI0"/>
<dbReference type="Pfam" id="PF00052">
    <property type="entry name" value="Laminin_B"/>
    <property type="match status" value="1"/>
</dbReference>
<proteinExistence type="predicted"/>
<accession>A0AAF3JBI0</accession>
<feature type="disulfide bond" evidence="6">
    <location>
        <begin position="87"/>
        <end position="96"/>
    </location>
</feature>
<keyword evidence="9" id="KW-1185">Reference proteome</keyword>
<evidence type="ECO:0000256" key="5">
    <source>
        <dbReference type="ARBA" id="ARBA00023292"/>
    </source>
</evidence>
<dbReference type="GO" id="GO:0005604">
    <property type="term" value="C:basement membrane"/>
    <property type="evidence" value="ECO:0007669"/>
    <property type="project" value="UniProtKB-ARBA"/>
</dbReference>
<dbReference type="PROSITE" id="PS01248">
    <property type="entry name" value="EGF_LAM_1"/>
    <property type="match status" value="2"/>
</dbReference>
<evidence type="ECO:0000256" key="6">
    <source>
        <dbReference type="PROSITE-ProRule" id="PRU00460"/>
    </source>
</evidence>
<dbReference type="PANTHER" id="PTHR10574:SF435">
    <property type="entry name" value="LAMININ SUBUNIT GAMMA-1"/>
    <property type="match status" value="1"/>
</dbReference>
<dbReference type="PROSITE" id="PS51115">
    <property type="entry name" value="LAMININ_IVA"/>
    <property type="match status" value="1"/>
</dbReference>
<protein>
    <submittedName>
        <fullName evidence="10">Uncharacterized protein</fullName>
    </submittedName>
</protein>
<keyword evidence="3 6" id="KW-1015">Disulfide bond</keyword>
<evidence type="ECO:0000313" key="9">
    <source>
        <dbReference type="Proteomes" id="UP000887575"/>
    </source>
</evidence>
<dbReference type="FunFam" id="2.10.25.10:FF:000188">
    <property type="entry name" value="Laminin subunit gamma 2"/>
    <property type="match status" value="1"/>
</dbReference>
<keyword evidence="4" id="KW-0325">Glycoprotein</keyword>
<dbReference type="SMART" id="SM00180">
    <property type="entry name" value="EGF_Lam"/>
    <property type="match status" value="4"/>
</dbReference>
<dbReference type="WBParaSite" id="MBELARI_LOCUS859">
    <property type="protein sequence ID" value="MBELARI_LOCUS859"/>
    <property type="gene ID" value="MBELARI_LOCUS859"/>
</dbReference>
<evidence type="ECO:0000259" key="7">
    <source>
        <dbReference type="PROSITE" id="PS50027"/>
    </source>
</evidence>
<dbReference type="PROSITE" id="PS50027">
    <property type="entry name" value="EGF_LAM_2"/>
    <property type="match status" value="2"/>
</dbReference>
<dbReference type="SUPFAM" id="SSF57196">
    <property type="entry name" value="EGF/Laminin"/>
    <property type="match status" value="3"/>
</dbReference>
<dbReference type="InterPro" id="IPR056863">
    <property type="entry name" value="LMN_ATRN_NET-like_EGF"/>
</dbReference>
<sequence length="460" mass="50575">MTPGLFKSFSKLAKEAENEENDVVNGTKEINENNFQCKVGVGGEACDRCLAGYFGFGDAGCKPCSCELTGTVDGKLACEPETGKCQCKAHVEGDRCEKCKEGFIGLSCENPLGCSPCLCNNQPCQSVEGYYVTEITSKFDQGKDSWKASFVDESTAEDLPLRWVKEEEAIAVHSVPNGDPIYFLVPEKFTGNQLPSYNQWLSFEFRIAKDGGKTGPNDILILGADGKNISFPLTAQQNPKPTKEFQQYRYHLHYAKVDEAFLPLQTIASGLLSALKPIMSITGKMKEIPKIPMETTHFGKEYEFLRILQNVASLKIRGTYSSGDIGYLRSFSLGSASQDLPTLSNPQKADWIGQCACQENTAGEFCDTCASGYRKVAQKHFFECTECECNGHTEKCDPENGHCWDCNDGSIGDHCDRCDRGYFGNPLMVNGTMMGCQKCPCSDGVSCVQDLNEKPICLTE</sequence>
<dbReference type="InterPro" id="IPR050440">
    <property type="entry name" value="Laminin/Netrin_ECM"/>
</dbReference>
<dbReference type="GO" id="GO:0007411">
    <property type="term" value="P:axon guidance"/>
    <property type="evidence" value="ECO:0007669"/>
    <property type="project" value="TreeGrafter"/>
</dbReference>